<dbReference type="PROSITE" id="PS50011">
    <property type="entry name" value="PROTEIN_KINASE_DOM"/>
    <property type="match status" value="1"/>
</dbReference>
<feature type="transmembrane region" description="Helical" evidence="20">
    <location>
        <begin position="12"/>
        <end position="28"/>
    </location>
</feature>
<evidence type="ECO:0000256" key="8">
    <source>
        <dbReference type="ARBA" id="ARBA00022729"/>
    </source>
</evidence>
<dbReference type="EC" id="2.7.11.1" evidence="3"/>
<dbReference type="FunFam" id="3.80.10.10:FF:000190">
    <property type="entry name" value="Receptor-like kinase TMK4"/>
    <property type="match status" value="1"/>
</dbReference>
<keyword evidence="23" id="KW-1185">Reference proteome</keyword>
<comment type="catalytic activity">
    <reaction evidence="18">
        <text>L-seryl-[protein] + ATP = O-phospho-L-seryl-[protein] + ADP + H(+)</text>
        <dbReference type="Rhea" id="RHEA:17989"/>
        <dbReference type="Rhea" id="RHEA-COMP:9863"/>
        <dbReference type="Rhea" id="RHEA-COMP:11604"/>
        <dbReference type="ChEBI" id="CHEBI:15378"/>
        <dbReference type="ChEBI" id="CHEBI:29999"/>
        <dbReference type="ChEBI" id="CHEBI:30616"/>
        <dbReference type="ChEBI" id="CHEBI:83421"/>
        <dbReference type="ChEBI" id="CHEBI:456216"/>
        <dbReference type="EC" id="2.7.11.1"/>
    </reaction>
</comment>
<dbReference type="InterPro" id="IPR025875">
    <property type="entry name" value="Leu-rich_rpt_4"/>
</dbReference>
<dbReference type="SMART" id="SM00369">
    <property type="entry name" value="LRR_TYP"/>
    <property type="match status" value="5"/>
</dbReference>
<dbReference type="Pfam" id="PF08263">
    <property type="entry name" value="LRRNT_2"/>
    <property type="match status" value="2"/>
</dbReference>
<dbReference type="Proteomes" id="UP001630127">
    <property type="component" value="Unassembled WGS sequence"/>
</dbReference>
<reference evidence="22 23" key="1">
    <citation type="submission" date="2024-11" db="EMBL/GenBank/DDBJ databases">
        <title>A near-complete genome assembly of Cinchona calisaya.</title>
        <authorList>
            <person name="Lian D.C."/>
            <person name="Zhao X.W."/>
            <person name="Wei L."/>
        </authorList>
    </citation>
    <scope>NUCLEOTIDE SEQUENCE [LARGE SCALE GENOMIC DNA]</scope>
    <source>
        <tissue evidence="22">Nenye</tissue>
    </source>
</reference>
<evidence type="ECO:0000256" key="17">
    <source>
        <dbReference type="ARBA" id="ARBA00047899"/>
    </source>
</evidence>
<dbReference type="GO" id="GO:0016020">
    <property type="term" value="C:membrane"/>
    <property type="evidence" value="ECO:0007669"/>
    <property type="project" value="UniProtKB-SubCell"/>
</dbReference>
<gene>
    <name evidence="22" type="ORF">ACH5RR_020436</name>
</gene>
<dbReference type="GO" id="GO:0006952">
    <property type="term" value="P:defense response"/>
    <property type="evidence" value="ECO:0007669"/>
    <property type="project" value="UniProtKB-ARBA"/>
</dbReference>
<dbReference type="InterPro" id="IPR000719">
    <property type="entry name" value="Prot_kinase_dom"/>
</dbReference>
<keyword evidence="7 20" id="KW-0812">Transmembrane</keyword>
<keyword evidence="14 20" id="KW-0472">Membrane</keyword>
<evidence type="ECO:0000313" key="22">
    <source>
        <dbReference type="EMBL" id="KAL3517847.1"/>
    </source>
</evidence>
<dbReference type="PROSITE" id="PS00107">
    <property type="entry name" value="PROTEIN_KINASE_ATP"/>
    <property type="match status" value="1"/>
</dbReference>
<dbReference type="FunFam" id="3.80.10.10:FF:000129">
    <property type="entry name" value="Leucine-rich repeat receptor-like kinase"/>
    <property type="match status" value="1"/>
</dbReference>
<protein>
    <recommendedName>
        <fullName evidence="3">non-specific serine/threonine protein kinase</fullName>
        <ecNumber evidence="3">2.7.11.1</ecNumber>
    </recommendedName>
</protein>
<name>A0ABD2ZI95_9GENT</name>
<keyword evidence="8" id="KW-0732">Signal</keyword>
<dbReference type="Pfam" id="PF12799">
    <property type="entry name" value="LRR_4"/>
    <property type="match status" value="1"/>
</dbReference>
<evidence type="ECO:0000256" key="3">
    <source>
        <dbReference type="ARBA" id="ARBA00012513"/>
    </source>
</evidence>
<dbReference type="AlphaFoldDB" id="A0ABD2ZI95"/>
<evidence type="ECO:0000256" key="5">
    <source>
        <dbReference type="ARBA" id="ARBA00022614"/>
    </source>
</evidence>
<keyword evidence="10 19" id="KW-0547">Nucleotide-binding</keyword>
<sequence>MRKEKHKFLKTIWYLILITTLFICHVFADDDAAIMVELVKGFTIPPPGWGGNTPPCKWIGVQCDSSGRVIYINLISKNLSGQLPSDLKNLSSLQSLNLQRNQLSGSIPSLSNHTSLKEVFLDDNNFTSIPPDFLTGMTSLQTFSISDNVNLPPWTIPTSLDDSTGLVSFIANNANVVGVIPDIFGSFPSLQNLRLSYNNLTGGLPPSFTNSGIKNLSLNNQVAGLSGRIDVLETMSQVTQVWLHVNKFSGPIPDLSGSKSLSDLQLRDNQLTGVIPPSLSSLPKLSNLTLQNNNFQGPVPSFSKGVQVNLGDTNSFCNTIPGPCDPQVTVLLEVAAALNYPSVLAESWKGNNPCQNWEFITCDSGGSVSVINFGEQNFVGSISPSIANLTSLSTLDMHDNKLTGSIPDSLTRLTKLKVLDVTNNNLSGKIPDFAPRVTVKTSGNPLIGIVLRPPGNADTPSSSPINKTKASVSPWIIALITVAAVIIVVVSGFVVYRSCMMKTSDELKWAKGSGNGKISLKGNADAISSGLSSQIGTESCDFHVSDGVSVAIPIQVLQEGTNHFSEGNILGEGGFGIVYKGQFQDGTPIAVKRMESSFINKKGIAEFRAEIEVLSKVRHRNLVALHGFCVNGNERLLVYEYMPQGTLGQHLFSWQERGTPPLTWNQRVSIALDVARGIEYLHGLAQQSFIHRDLKPSNILLGDDMKAKVSDFGLVRSAPNGKYSIETRLAGTFGYLAPEYAATGRVTTKVDVFAFGVILMELITGQRALDDAQPEERAHLVTWFRRVIINKDNIRCSLDPSLKPDEETFKSICKVAELAAHCTTRDPHQRPIMGHAVNVLSPLVEQWMPCSRDEEEKFDSGLHMTLPQALQRWKANEGKFTNSDLFTDSSRDFTCTPQVTSRYTSSFS</sequence>
<dbReference type="PROSITE" id="PS51450">
    <property type="entry name" value="LRR"/>
    <property type="match status" value="1"/>
</dbReference>
<dbReference type="Pfam" id="PF00560">
    <property type="entry name" value="LRR_1"/>
    <property type="match status" value="3"/>
</dbReference>
<dbReference type="Gene3D" id="1.10.510.10">
    <property type="entry name" value="Transferase(Phosphotransferase) domain 1"/>
    <property type="match status" value="1"/>
</dbReference>
<dbReference type="InterPro" id="IPR003591">
    <property type="entry name" value="Leu-rich_rpt_typical-subtyp"/>
</dbReference>
<comment type="similarity">
    <text evidence="2">Belongs to the protein kinase superfamily. Ser/Thr protein kinase family.</text>
</comment>
<keyword evidence="12 19" id="KW-0067">ATP-binding</keyword>
<evidence type="ECO:0000256" key="2">
    <source>
        <dbReference type="ARBA" id="ARBA00008684"/>
    </source>
</evidence>
<dbReference type="PANTHER" id="PTHR47986">
    <property type="entry name" value="OSJNBA0070M12.3 PROTEIN"/>
    <property type="match status" value="1"/>
</dbReference>
<keyword evidence="15" id="KW-0675">Receptor</keyword>
<accession>A0ABD2ZI95</accession>
<evidence type="ECO:0000256" key="19">
    <source>
        <dbReference type="PROSITE-ProRule" id="PRU10141"/>
    </source>
</evidence>
<evidence type="ECO:0000313" key="23">
    <source>
        <dbReference type="Proteomes" id="UP001630127"/>
    </source>
</evidence>
<dbReference type="GO" id="GO:0051707">
    <property type="term" value="P:response to other organism"/>
    <property type="evidence" value="ECO:0007669"/>
    <property type="project" value="UniProtKB-ARBA"/>
</dbReference>
<keyword evidence="13 20" id="KW-1133">Transmembrane helix</keyword>
<evidence type="ECO:0000256" key="20">
    <source>
        <dbReference type="SAM" id="Phobius"/>
    </source>
</evidence>
<dbReference type="EMBL" id="JBJUIK010000009">
    <property type="protein sequence ID" value="KAL3517847.1"/>
    <property type="molecule type" value="Genomic_DNA"/>
</dbReference>
<keyword evidence="6" id="KW-0808">Transferase</keyword>
<evidence type="ECO:0000256" key="9">
    <source>
        <dbReference type="ARBA" id="ARBA00022737"/>
    </source>
</evidence>
<dbReference type="Gene3D" id="3.80.10.10">
    <property type="entry name" value="Ribonuclease Inhibitor"/>
    <property type="match status" value="2"/>
</dbReference>
<comment type="catalytic activity">
    <reaction evidence="17">
        <text>L-threonyl-[protein] + ATP = O-phospho-L-threonyl-[protein] + ADP + H(+)</text>
        <dbReference type="Rhea" id="RHEA:46608"/>
        <dbReference type="Rhea" id="RHEA-COMP:11060"/>
        <dbReference type="Rhea" id="RHEA-COMP:11605"/>
        <dbReference type="ChEBI" id="CHEBI:15378"/>
        <dbReference type="ChEBI" id="CHEBI:30013"/>
        <dbReference type="ChEBI" id="CHEBI:30616"/>
        <dbReference type="ChEBI" id="CHEBI:61977"/>
        <dbReference type="ChEBI" id="CHEBI:456216"/>
        <dbReference type="EC" id="2.7.11.1"/>
    </reaction>
</comment>
<dbReference type="Gene3D" id="3.30.200.20">
    <property type="entry name" value="Phosphorylase Kinase, domain 1"/>
    <property type="match status" value="1"/>
</dbReference>
<evidence type="ECO:0000256" key="13">
    <source>
        <dbReference type="ARBA" id="ARBA00022989"/>
    </source>
</evidence>
<keyword evidence="5" id="KW-0433">Leucine-rich repeat</keyword>
<dbReference type="InterPro" id="IPR032675">
    <property type="entry name" value="LRR_dom_sf"/>
</dbReference>
<evidence type="ECO:0000256" key="14">
    <source>
        <dbReference type="ARBA" id="ARBA00023136"/>
    </source>
</evidence>
<evidence type="ECO:0000256" key="11">
    <source>
        <dbReference type="ARBA" id="ARBA00022777"/>
    </source>
</evidence>
<dbReference type="CDD" id="cd14066">
    <property type="entry name" value="STKc_IRAK"/>
    <property type="match status" value="1"/>
</dbReference>
<evidence type="ECO:0000256" key="12">
    <source>
        <dbReference type="ARBA" id="ARBA00022840"/>
    </source>
</evidence>
<evidence type="ECO:0000256" key="10">
    <source>
        <dbReference type="ARBA" id="ARBA00022741"/>
    </source>
</evidence>
<dbReference type="InterPro" id="IPR052422">
    <property type="entry name" value="Auxin_Ser/Thr_Kinase"/>
</dbReference>
<dbReference type="InterPro" id="IPR001611">
    <property type="entry name" value="Leu-rich_rpt"/>
</dbReference>
<dbReference type="InterPro" id="IPR013210">
    <property type="entry name" value="LRR_N_plant-typ"/>
</dbReference>
<dbReference type="InterPro" id="IPR017441">
    <property type="entry name" value="Protein_kinase_ATP_BS"/>
</dbReference>
<dbReference type="FunFam" id="1.10.510.10:FF:000198">
    <property type="entry name" value="receptor protein kinase TMK1"/>
    <property type="match status" value="1"/>
</dbReference>
<dbReference type="SUPFAM" id="SSF56112">
    <property type="entry name" value="Protein kinase-like (PK-like)"/>
    <property type="match status" value="1"/>
</dbReference>
<feature type="binding site" evidence="19">
    <location>
        <position position="592"/>
    </location>
    <ligand>
        <name>ATP</name>
        <dbReference type="ChEBI" id="CHEBI:30616"/>
    </ligand>
</feature>
<feature type="transmembrane region" description="Helical" evidence="20">
    <location>
        <begin position="475"/>
        <end position="496"/>
    </location>
</feature>
<organism evidence="22 23">
    <name type="scientific">Cinchona calisaya</name>
    <dbReference type="NCBI Taxonomy" id="153742"/>
    <lineage>
        <taxon>Eukaryota</taxon>
        <taxon>Viridiplantae</taxon>
        <taxon>Streptophyta</taxon>
        <taxon>Embryophyta</taxon>
        <taxon>Tracheophyta</taxon>
        <taxon>Spermatophyta</taxon>
        <taxon>Magnoliopsida</taxon>
        <taxon>eudicotyledons</taxon>
        <taxon>Gunneridae</taxon>
        <taxon>Pentapetalae</taxon>
        <taxon>asterids</taxon>
        <taxon>lamiids</taxon>
        <taxon>Gentianales</taxon>
        <taxon>Rubiaceae</taxon>
        <taxon>Cinchonoideae</taxon>
        <taxon>Cinchoneae</taxon>
        <taxon>Cinchona</taxon>
    </lineage>
</organism>
<evidence type="ECO:0000256" key="4">
    <source>
        <dbReference type="ARBA" id="ARBA00022527"/>
    </source>
</evidence>
<evidence type="ECO:0000256" key="7">
    <source>
        <dbReference type="ARBA" id="ARBA00022692"/>
    </source>
</evidence>
<evidence type="ECO:0000256" key="16">
    <source>
        <dbReference type="ARBA" id="ARBA00023180"/>
    </source>
</evidence>
<proteinExistence type="inferred from homology"/>
<dbReference type="PANTHER" id="PTHR47986:SF9">
    <property type="entry name" value="RECEPTOR-LIKE KINASE TMK4"/>
    <property type="match status" value="1"/>
</dbReference>
<dbReference type="GO" id="GO:0004674">
    <property type="term" value="F:protein serine/threonine kinase activity"/>
    <property type="evidence" value="ECO:0007669"/>
    <property type="project" value="UniProtKB-KW"/>
</dbReference>
<comment type="caution">
    <text evidence="22">The sequence shown here is derived from an EMBL/GenBank/DDBJ whole genome shotgun (WGS) entry which is preliminary data.</text>
</comment>
<dbReference type="PROSITE" id="PS00108">
    <property type="entry name" value="PROTEIN_KINASE_ST"/>
    <property type="match status" value="1"/>
</dbReference>
<dbReference type="Pfam" id="PF00069">
    <property type="entry name" value="Pkinase"/>
    <property type="match status" value="1"/>
</dbReference>
<evidence type="ECO:0000259" key="21">
    <source>
        <dbReference type="PROSITE" id="PS50011"/>
    </source>
</evidence>
<evidence type="ECO:0000256" key="18">
    <source>
        <dbReference type="ARBA" id="ARBA00048679"/>
    </source>
</evidence>
<dbReference type="GO" id="GO:0005524">
    <property type="term" value="F:ATP binding"/>
    <property type="evidence" value="ECO:0007669"/>
    <property type="project" value="UniProtKB-UniRule"/>
</dbReference>
<dbReference type="FunFam" id="3.30.200.20:FF:000039">
    <property type="entry name" value="receptor-like protein kinase FERONIA"/>
    <property type="match status" value="1"/>
</dbReference>
<comment type="subcellular location">
    <subcellularLocation>
        <location evidence="1">Membrane</location>
        <topology evidence="1">Single-pass membrane protein</topology>
    </subcellularLocation>
</comment>
<dbReference type="SUPFAM" id="SSF52058">
    <property type="entry name" value="L domain-like"/>
    <property type="match status" value="2"/>
</dbReference>
<evidence type="ECO:0000256" key="1">
    <source>
        <dbReference type="ARBA" id="ARBA00004167"/>
    </source>
</evidence>
<keyword evidence="9" id="KW-0677">Repeat</keyword>
<keyword evidence="16" id="KW-0325">Glycoprotein</keyword>
<evidence type="ECO:0000256" key="6">
    <source>
        <dbReference type="ARBA" id="ARBA00022679"/>
    </source>
</evidence>
<evidence type="ECO:0000256" key="15">
    <source>
        <dbReference type="ARBA" id="ARBA00023170"/>
    </source>
</evidence>
<dbReference type="InterPro" id="IPR008271">
    <property type="entry name" value="Ser/Thr_kinase_AS"/>
</dbReference>
<keyword evidence="4" id="KW-0723">Serine/threonine-protein kinase</keyword>
<keyword evidence="11" id="KW-0418">Kinase</keyword>
<feature type="domain" description="Protein kinase" evidence="21">
    <location>
        <begin position="564"/>
        <end position="844"/>
    </location>
</feature>
<dbReference type="SMART" id="SM00220">
    <property type="entry name" value="S_TKc"/>
    <property type="match status" value="1"/>
</dbReference>
<dbReference type="InterPro" id="IPR011009">
    <property type="entry name" value="Kinase-like_dom_sf"/>
</dbReference>